<dbReference type="GeneID" id="5788286"/>
<evidence type="ECO:0000313" key="4">
    <source>
        <dbReference type="EMBL" id="ABA27379.1"/>
    </source>
</evidence>
<reference evidence="4 5" key="1">
    <citation type="journal article" date="2006" name="Proc. Natl. Acad. Sci. U.S.A.">
        <title>Complete nucleotide sequence of the chlorarachniophyte nucleomorph: nature's smallest nucleus.</title>
        <authorList>
            <person name="Gilson P.R."/>
            <person name="Su V."/>
            <person name="Slamovits C.H."/>
            <person name="Reith M.E."/>
            <person name="Keeling P.J."/>
            <person name="McFadden G.I."/>
        </authorList>
    </citation>
    <scope>NUCLEOTIDE SEQUENCE [LARGE SCALE GENOMIC DNA]</scope>
    <source>
        <strain evidence="5">CCMP621</strain>
    </source>
</reference>
<dbReference type="Proteomes" id="UP000243425">
    <property type="component" value="Nucleomorph 3"/>
</dbReference>
<dbReference type="InterPro" id="IPR023591">
    <property type="entry name" value="Ribosomal_uS2_flav_dom_sf"/>
</dbReference>
<evidence type="ECO:0000256" key="1">
    <source>
        <dbReference type="ARBA" id="ARBA00006242"/>
    </source>
</evidence>
<dbReference type="PRINTS" id="PR00395">
    <property type="entry name" value="RIBOSOMALS2"/>
</dbReference>
<dbReference type="PANTHER" id="PTHR11489">
    <property type="entry name" value="40S RIBOSOMAL PROTEIN SA"/>
    <property type="match status" value="1"/>
</dbReference>
<comment type="similarity">
    <text evidence="1">Belongs to the universal ribosomal protein uS2 family.</text>
</comment>
<name>Q3LVY7_BIGNA</name>
<dbReference type="InterPro" id="IPR001865">
    <property type="entry name" value="Ribosomal_uS2"/>
</dbReference>
<geneLocation type="nucleomorph" evidence="4"/>
<keyword evidence="4" id="KW-0542">Nucleomorph</keyword>
<dbReference type="GO" id="GO:0015935">
    <property type="term" value="C:small ribosomal subunit"/>
    <property type="evidence" value="ECO:0007669"/>
    <property type="project" value="InterPro"/>
</dbReference>
<keyword evidence="3" id="KW-0687">Ribonucleoprotein</keyword>
<proteinExistence type="inferred from homology"/>
<gene>
    <name evidence="4" type="primary">rps0</name>
</gene>
<evidence type="ECO:0000256" key="2">
    <source>
        <dbReference type="ARBA" id="ARBA00022980"/>
    </source>
</evidence>
<sequence>MNPHKVISLLIYSQNYIGAAYVDFRMKNHIIKQKNNLNNKINLFTTYKNLIYLPSLLFSISSMRKLAIIDTKCISRKAIKQICIALNCRGIFKNYIPGNFSNRQIKSFMLPEAAIVAEPKNDPRIIRELSNINIPIIGICNTDTNISFIDWVLPSNTNSKFSNAMIFYLIGRLLKRYYILKKSNLRGLFFHCLIDKESKKDMKKIINNYSH</sequence>
<dbReference type="Gene3D" id="3.40.50.10490">
    <property type="entry name" value="Glucose-6-phosphate isomerase like protein, domain 1"/>
    <property type="match status" value="1"/>
</dbReference>
<protein>
    <submittedName>
        <fullName evidence="4">Ribosomal RNA S0</fullName>
    </submittedName>
</protein>
<dbReference type="AlphaFoldDB" id="Q3LVY7"/>
<dbReference type="RefSeq" id="XP_001712991.1">
    <property type="nucleotide sequence ID" value="XM_001712939.1"/>
</dbReference>
<evidence type="ECO:0000313" key="5">
    <source>
        <dbReference type="Proteomes" id="UP000243425"/>
    </source>
</evidence>
<accession>Q3LVY7</accession>
<organism evidence="4 5">
    <name type="scientific">Bigelowiella natans</name>
    <name type="common">Pedinomonas minutissima</name>
    <name type="synonym">Chlorarachnion sp. (strain CCMP621)</name>
    <dbReference type="NCBI Taxonomy" id="227086"/>
    <lineage>
        <taxon>Eukaryota</taxon>
        <taxon>Sar</taxon>
        <taxon>Rhizaria</taxon>
        <taxon>Cercozoa</taxon>
        <taxon>Chlorarachniophyceae</taxon>
        <taxon>Bigelowiella</taxon>
    </lineage>
</organism>
<dbReference type="GO" id="GO:0006412">
    <property type="term" value="P:translation"/>
    <property type="evidence" value="ECO:0007669"/>
    <property type="project" value="InterPro"/>
</dbReference>
<dbReference type="GO" id="GO:0003735">
    <property type="term" value="F:structural constituent of ribosome"/>
    <property type="evidence" value="ECO:0007669"/>
    <property type="project" value="InterPro"/>
</dbReference>
<dbReference type="Pfam" id="PF00318">
    <property type="entry name" value="Ribosomal_S2"/>
    <property type="match status" value="1"/>
</dbReference>
<dbReference type="EMBL" id="DQ158858">
    <property type="protein sequence ID" value="ABA27379.1"/>
    <property type="molecule type" value="Genomic_DNA"/>
</dbReference>
<keyword evidence="2" id="KW-0689">Ribosomal protein</keyword>
<evidence type="ECO:0000256" key="3">
    <source>
        <dbReference type="ARBA" id="ARBA00023274"/>
    </source>
</evidence>
<dbReference type="InterPro" id="IPR005707">
    <property type="entry name" value="Ribosomal_uS2_euk/arc"/>
</dbReference>
<dbReference type="SUPFAM" id="SSF52313">
    <property type="entry name" value="Ribosomal protein S2"/>
    <property type="match status" value="1"/>
</dbReference>